<dbReference type="Pfam" id="PF00145">
    <property type="entry name" value="DNA_methylase"/>
    <property type="match status" value="1"/>
</dbReference>
<dbReference type="PANTHER" id="PTHR46098">
    <property type="entry name" value="TRNA (CYTOSINE(38)-C(5))-METHYLTRANSFERASE"/>
    <property type="match status" value="1"/>
</dbReference>
<dbReference type="GO" id="GO:0032259">
    <property type="term" value="P:methylation"/>
    <property type="evidence" value="ECO:0007669"/>
    <property type="project" value="UniProtKB-KW"/>
</dbReference>
<evidence type="ECO:0000256" key="2">
    <source>
        <dbReference type="ARBA" id="ARBA00022679"/>
    </source>
</evidence>
<dbReference type="Gene3D" id="3.40.50.150">
    <property type="entry name" value="Vaccinia Virus protein VP39"/>
    <property type="match status" value="1"/>
</dbReference>
<dbReference type="GO" id="GO:0008168">
    <property type="term" value="F:methyltransferase activity"/>
    <property type="evidence" value="ECO:0007669"/>
    <property type="project" value="UniProtKB-KW"/>
</dbReference>
<dbReference type="PROSITE" id="PS00094">
    <property type="entry name" value="C5_MTASE_1"/>
    <property type="match status" value="1"/>
</dbReference>
<dbReference type="SUPFAM" id="SSF53335">
    <property type="entry name" value="S-adenosyl-L-methionine-dependent methyltransferases"/>
    <property type="match status" value="1"/>
</dbReference>
<keyword evidence="1" id="KW-0489">Methyltransferase</keyword>
<dbReference type="PRINTS" id="PR00105">
    <property type="entry name" value="C5METTRFRASE"/>
</dbReference>
<keyword evidence="2" id="KW-0808">Transferase</keyword>
<dbReference type="PANTHER" id="PTHR46098:SF1">
    <property type="entry name" value="TRNA (CYTOSINE(38)-C(5))-METHYLTRANSFERASE"/>
    <property type="match status" value="1"/>
</dbReference>
<dbReference type="InterPro" id="IPR001525">
    <property type="entry name" value="C5_MeTfrase"/>
</dbReference>
<keyword evidence="3" id="KW-0949">S-adenosyl-L-methionine</keyword>
<reference evidence="4" key="1">
    <citation type="journal article" date="2020" name="Nature">
        <title>Giant virus diversity and host interactions through global metagenomics.</title>
        <authorList>
            <person name="Schulz F."/>
            <person name="Roux S."/>
            <person name="Paez-Espino D."/>
            <person name="Jungbluth S."/>
            <person name="Walsh D.A."/>
            <person name="Denef V.J."/>
            <person name="McMahon K.D."/>
            <person name="Konstantinidis K.T."/>
            <person name="Eloe-Fadrosh E.A."/>
            <person name="Kyrpides N.C."/>
            <person name="Woyke T."/>
        </authorList>
    </citation>
    <scope>NUCLEOTIDE SEQUENCE</scope>
    <source>
        <strain evidence="4">GVMAG-S-ERX556049-19</strain>
    </source>
</reference>
<protein>
    <recommendedName>
        <fullName evidence="5">DNA (cytosine-5-)-methyltransferase</fullName>
    </recommendedName>
</protein>
<evidence type="ECO:0000256" key="3">
    <source>
        <dbReference type="ARBA" id="ARBA00022691"/>
    </source>
</evidence>
<proteinExistence type="predicted"/>
<dbReference type="NCBIfam" id="TIGR00675">
    <property type="entry name" value="dcm"/>
    <property type="match status" value="1"/>
</dbReference>
<dbReference type="InterPro" id="IPR018117">
    <property type="entry name" value="C5_DNA_meth_AS"/>
</dbReference>
<dbReference type="InterPro" id="IPR050750">
    <property type="entry name" value="C5-MTase"/>
</dbReference>
<dbReference type="CDD" id="cd00315">
    <property type="entry name" value="Cyt_C5_DNA_methylase"/>
    <property type="match status" value="1"/>
</dbReference>
<organism evidence="4">
    <name type="scientific">viral metagenome</name>
    <dbReference type="NCBI Taxonomy" id="1070528"/>
    <lineage>
        <taxon>unclassified sequences</taxon>
        <taxon>metagenomes</taxon>
        <taxon>organismal metagenomes</taxon>
    </lineage>
</organism>
<evidence type="ECO:0000256" key="1">
    <source>
        <dbReference type="ARBA" id="ARBA00022603"/>
    </source>
</evidence>
<evidence type="ECO:0008006" key="5">
    <source>
        <dbReference type="Google" id="ProtNLM"/>
    </source>
</evidence>
<sequence length="410" mass="47750">MSTFMEKQINNGGSKNSFTFIDLFCGIGGFHEALTQLGGNCVLASDIDEKCKKIYEKNYKIKPEGDIKDIDIPSIPNFDVLCAGFPCQPFSKAGHQKGFEDDRGNLFFNICDIVKHHKPKYLLLENVRNLSTHDDGNTWNVIHKHILDMGYSTYDIPLILNVLHFNVPQNRERVIIMCKRKDLGPLQELPEIPKNPKLMLTRTLKDFIFDKEKDEHEKYKITGKLKDVEQVWDKFIKLLISKNISIPKFPIWTEWWDKKTSDDPVFYKKYKNWIDKNQAFYVEHKSVVGPWLKQSRKIENWAGAVRKFEWQAGEERSDDGMHSLLWTARGSGIRAKRPDYIPTLVAMSMIPVYGAQSRKLTPKELLRMQSFPDTFEFVEKDIYKQLGNAVNVKMIKKCANYLMNEHELFD</sequence>
<dbReference type="InterPro" id="IPR029063">
    <property type="entry name" value="SAM-dependent_MTases_sf"/>
</dbReference>
<accession>A0A6C0FGU3</accession>
<dbReference type="AlphaFoldDB" id="A0A6C0FGU3"/>
<name>A0A6C0FGU3_9ZZZZ</name>
<evidence type="ECO:0000313" key="4">
    <source>
        <dbReference type="EMBL" id="QHT38205.1"/>
    </source>
</evidence>
<dbReference type="EMBL" id="MN738828">
    <property type="protein sequence ID" value="QHT38205.1"/>
    <property type="molecule type" value="Genomic_DNA"/>
</dbReference>
<dbReference type="PROSITE" id="PS51679">
    <property type="entry name" value="SAM_MT_C5"/>
    <property type="match status" value="1"/>
</dbReference>
<dbReference type="Gene3D" id="3.90.120.10">
    <property type="entry name" value="DNA Methylase, subunit A, domain 2"/>
    <property type="match status" value="1"/>
</dbReference>